<evidence type="ECO:0000313" key="4">
    <source>
        <dbReference type="Proteomes" id="UP000294848"/>
    </source>
</evidence>
<comment type="caution">
    <text evidence="3">The sequence shown here is derived from an EMBL/GenBank/DDBJ whole genome shotgun (WGS) entry which is preliminary data.</text>
</comment>
<dbReference type="PANTHER" id="PTHR43283">
    <property type="entry name" value="BETA-LACTAMASE-RELATED"/>
    <property type="match status" value="1"/>
</dbReference>
<dbReference type="InterPro" id="IPR050789">
    <property type="entry name" value="Diverse_Enzym_Activities"/>
</dbReference>
<keyword evidence="1" id="KW-0732">Signal</keyword>
<dbReference type="InterPro" id="IPR011990">
    <property type="entry name" value="TPR-like_helical_dom_sf"/>
</dbReference>
<protein>
    <submittedName>
        <fullName evidence="3">CubicO group peptidase (Beta-lactamase class C family)</fullName>
    </submittedName>
</protein>
<dbReference type="SUPFAM" id="SSF48452">
    <property type="entry name" value="TPR-like"/>
    <property type="match status" value="1"/>
</dbReference>
<reference evidence="3 4" key="1">
    <citation type="submission" date="2019-03" db="EMBL/GenBank/DDBJ databases">
        <title>Freshwater and sediment microbial communities from various areas in North America, analyzing microbe dynamics in response to fracking.</title>
        <authorList>
            <person name="Lamendella R."/>
        </authorList>
    </citation>
    <scope>NUCLEOTIDE SEQUENCE [LARGE SCALE GENOMIC DNA]</scope>
    <source>
        <strain evidence="3 4">114D</strain>
    </source>
</reference>
<dbReference type="Proteomes" id="UP000294848">
    <property type="component" value="Unassembled WGS sequence"/>
</dbReference>
<dbReference type="EMBL" id="SNWI01000009">
    <property type="protein sequence ID" value="TDN97630.1"/>
    <property type="molecule type" value="Genomic_DNA"/>
</dbReference>
<proteinExistence type="predicted"/>
<organism evidence="3 4">
    <name type="scientific">Sunxiuqinia elliptica</name>
    <dbReference type="NCBI Taxonomy" id="655355"/>
    <lineage>
        <taxon>Bacteria</taxon>
        <taxon>Pseudomonadati</taxon>
        <taxon>Bacteroidota</taxon>
        <taxon>Bacteroidia</taxon>
        <taxon>Marinilabiliales</taxon>
        <taxon>Prolixibacteraceae</taxon>
        <taxon>Sunxiuqinia</taxon>
    </lineage>
</organism>
<dbReference type="PROSITE" id="PS51257">
    <property type="entry name" value="PROKAR_LIPOPROTEIN"/>
    <property type="match status" value="1"/>
</dbReference>
<dbReference type="InterPro" id="IPR012338">
    <property type="entry name" value="Beta-lactam/transpept-like"/>
</dbReference>
<dbReference type="Gene3D" id="1.25.40.10">
    <property type="entry name" value="Tetratricopeptide repeat domain"/>
    <property type="match status" value="1"/>
</dbReference>
<dbReference type="InterPro" id="IPR001466">
    <property type="entry name" value="Beta-lactam-related"/>
</dbReference>
<evidence type="ECO:0000259" key="2">
    <source>
        <dbReference type="Pfam" id="PF00144"/>
    </source>
</evidence>
<evidence type="ECO:0000313" key="3">
    <source>
        <dbReference type="EMBL" id="TDN97630.1"/>
    </source>
</evidence>
<dbReference type="Gene3D" id="3.40.710.10">
    <property type="entry name" value="DD-peptidase/beta-lactamase superfamily"/>
    <property type="match status" value="1"/>
</dbReference>
<feature type="chain" id="PRO_5020256490" evidence="1">
    <location>
        <begin position="24"/>
        <end position="484"/>
    </location>
</feature>
<dbReference type="RefSeq" id="WP_133466237.1">
    <property type="nucleotide sequence ID" value="NZ_SNWI01000009.1"/>
</dbReference>
<name>A0A4R6GSB7_9BACT</name>
<feature type="domain" description="Beta-lactamase-related" evidence="2">
    <location>
        <begin position="36"/>
        <end position="337"/>
    </location>
</feature>
<gene>
    <name evidence="3" type="ORF">DET52_10932</name>
</gene>
<sequence length="484" mass="55704">MRNLTVFSILLLLCFSISCSNQRESDYPAKISDKIDTYLTKAMELHNIPGLALAVVEGDQVVYERYLGKSSLEKDAPVDTTTLFRVFSATKLITSTAVFQLIQIGKLSLEDSISTYLDDLPAQWQQIKIKHLLSHASGLPDLIRHESTLSDKALMEKLSADKMDFITGSQFRYNQTNYWLLALIIEKITGMTFDEFVFKNQFDHSNDGVLFSSNSLEPIPNRAVRYFYNSKTHAFEKDTNNSGQRGHSGNGLNITLREFIEWNRKLDNHELLSSEMKSKMWEPFKFTNQKDHFLHGWGNYPVNELDSYGFSGGNLAAFRKFVNHQTTIILLSNGYEIPAYDIIINDVARIAIPELTAKKRTLEEEVMSLAINRRFNEATQAFMKLKEENPSTDFDNLKWNINSLGNSYLYRENNIEKALEVFKINAEANPSWWVSMASLAETYELKNDRLHAIENYQKAIRLNEGNAWNYNEQMKNKIEELQNN</sequence>
<dbReference type="SUPFAM" id="SSF56601">
    <property type="entry name" value="beta-lactamase/transpeptidase-like"/>
    <property type="match status" value="1"/>
</dbReference>
<accession>A0A4R6GSB7</accession>
<dbReference type="AlphaFoldDB" id="A0A4R6GSB7"/>
<feature type="signal peptide" evidence="1">
    <location>
        <begin position="1"/>
        <end position="23"/>
    </location>
</feature>
<dbReference type="Pfam" id="PF00144">
    <property type="entry name" value="Beta-lactamase"/>
    <property type="match status" value="1"/>
</dbReference>
<evidence type="ECO:0000256" key="1">
    <source>
        <dbReference type="SAM" id="SignalP"/>
    </source>
</evidence>